<evidence type="ECO:0000313" key="1">
    <source>
        <dbReference type="EMBL" id="KKN30681.1"/>
    </source>
</evidence>
<comment type="caution">
    <text evidence="1">The sequence shown here is derived from an EMBL/GenBank/DDBJ whole genome shotgun (WGS) entry which is preliminary data.</text>
</comment>
<protein>
    <submittedName>
        <fullName evidence="1">Uncharacterized protein</fullName>
    </submittedName>
</protein>
<sequence>MTPAEKKLLLEVVSVVADGRKGKYYSNLEVSRNDGNTSVALWIHRTPDYEVVASGHVNRNSDKIEMFTMWLDFLNRKRWTFDKKTLAATGLE</sequence>
<proteinExistence type="predicted"/>
<dbReference type="EMBL" id="LAZR01002389">
    <property type="protein sequence ID" value="KKN30681.1"/>
    <property type="molecule type" value="Genomic_DNA"/>
</dbReference>
<dbReference type="AlphaFoldDB" id="A0A0F9S0J3"/>
<organism evidence="1">
    <name type="scientific">marine sediment metagenome</name>
    <dbReference type="NCBI Taxonomy" id="412755"/>
    <lineage>
        <taxon>unclassified sequences</taxon>
        <taxon>metagenomes</taxon>
        <taxon>ecological metagenomes</taxon>
    </lineage>
</organism>
<gene>
    <name evidence="1" type="ORF">LCGC14_0831900</name>
</gene>
<name>A0A0F9S0J3_9ZZZZ</name>
<reference evidence="1" key="1">
    <citation type="journal article" date="2015" name="Nature">
        <title>Complex archaea that bridge the gap between prokaryotes and eukaryotes.</title>
        <authorList>
            <person name="Spang A."/>
            <person name="Saw J.H."/>
            <person name="Jorgensen S.L."/>
            <person name="Zaremba-Niedzwiedzka K."/>
            <person name="Martijn J."/>
            <person name="Lind A.E."/>
            <person name="van Eijk R."/>
            <person name="Schleper C."/>
            <person name="Guy L."/>
            <person name="Ettema T.J."/>
        </authorList>
    </citation>
    <scope>NUCLEOTIDE SEQUENCE</scope>
</reference>
<accession>A0A0F9S0J3</accession>